<sequence>MNLKKMATWLWKSGPHLKQVGFLLVILANTIKQTPTFRLKHGSLSSVWNPAGKSAGFLCFGILVNNTGRKSN</sequence>
<reference evidence="2" key="1">
    <citation type="submission" date="2016-06" db="EMBL/GenBank/DDBJ databases">
        <authorList>
            <person name="Nascimento L."/>
            <person name="Pereira R.V."/>
            <person name="Martins L.F."/>
            <person name="Quaggio R.B."/>
            <person name="Silva A.M."/>
            <person name="Setubal J.C."/>
        </authorList>
    </citation>
    <scope>NUCLEOTIDE SEQUENCE [LARGE SCALE GENOMIC DNA]</scope>
</reference>
<evidence type="ECO:0000313" key="2">
    <source>
        <dbReference type="Proteomes" id="UP000196475"/>
    </source>
</evidence>
<gene>
    <name evidence="1" type="ORF">BAA01_12210</name>
</gene>
<name>A0A1Y3PIU5_9BACI</name>
<proteinExistence type="predicted"/>
<protein>
    <submittedName>
        <fullName evidence="1">Uncharacterized protein</fullName>
    </submittedName>
</protein>
<evidence type="ECO:0000313" key="1">
    <source>
        <dbReference type="EMBL" id="OUM87263.1"/>
    </source>
</evidence>
<dbReference type="Proteomes" id="UP000196475">
    <property type="component" value="Unassembled WGS sequence"/>
</dbReference>
<organism evidence="1 2">
    <name type="scientific">Bacillus thermozeamaize</name>
    <dbReference type="NCBI Taxonomy" id="230954"/>
    <lineage>
        <taxon>Bacteria</taxon>
        <taxon>Bacillati</taxon>
        <taxon>Bacillota</taxon>
        <taxon>Bacilli</taxon>
        <taxon>Bacillales</taxon>
        <taxon>Bacillaceae</taxon>
        <taxon>Bacillus</taxon>
    </lineage>
</organism>
<comment type="caution">
    <text evidence="1">The sequence shown here is derived from an EMBL/GenBank/DDBJ whole genome shotgun (WGS) entry which is preliminary data.</text>
</comment>
<accession>A0A1Y3PIU5</accession>
<dbReference type="AlphaFoldDB" id="A0A1Y3PIU5"/>
<dbReference type="EMBL" id="LZRT01000078">
    <property type="protein sequence ID" value="OUM87263.1"/>
    <property type="molecule type" value="Genomic_DNA"/>
</dbReference>